<dbReference type="SUPFAM" id="SSF48452">
    <property type="entry name" value="TPR-like"/>
    <property type="match status" value="1"/>
</dbReference>
<dbReference type="OrthoDB" id="9776053at2"/>
<organism evidence="7 8">
    <name type="scientific">Stenotrophomonas koreensis</name>
    <dbReference type="NCBI Taxonomy" id="266128"/>
    <lineage>
        <taxon>Bacteria</taxon>
        <taxon>Pseudomonadati</taxon>
        <taxon>Pseudomonadota</taxon>
        <taxon>Gammaproteobacteria</taxon>
        <taxon>Lysobacterales</taxon>
        <taxon>Lysobacteraceae</taxon>
        <taxon>Stenotrophomonas</taxon>
    </lineage>
</organism>
<accession>A0A0R0BX29</accession>
<proteinExistence type="predicted"/>
<dbReference type="InterPro" id="IPR056413">
    <property type="entry name" value="TPR_CcmH_CycH"/>
</dbReference>
<dbReference type="Proteomes" id="UP000051254">
    <property type="component" value="Unassembled WGS sequence"/>
</dbReference>
<dbReference type="InterPro" id="IPR011990">
    <property type="entry name" value="TPR-like_helical_dom_sf"/>
</dbReference>
<dbReference type="GO" id="GO:0017004">
    <property type="term" value="P:cytochrome complex assembly"/>
    <property type="evidence" value="ECO:0007669"/>
    <property type="project" value="UniProtKB-KW"/>
</dbReference>
<dbReference type="Pfam" id="PF23892">
    <property type="entry name" value="Ig_CycH"/>
    <property type="match status" value="1"/>
</dbReference>
<comment type="caution">
    <text evidence="7">The sequence shown here is derived from an EMBL/GenBank/DDBJ whole genome shotgun (WGS) entry which is preliminary data.</text>
</comment>
<dbReference type="PANTHER" id="PTHR47870:SF1">
    <property type="entry name" value="CYTOCHROME C-TYPE BIOGENESIS PROTEIN CCMH"/>
    <property type="match status" value="1"/>
</dbReference>
<keyword evidence="8" id="KW-1185">Reference proteome</keyword>
<feature type="transmembrane region" description="Helical" evidence="4">
    <location>
        <begin position="6"/>
        <end position="25"/>
    </location>
</feature>
<dbReference type="PATRIC" id="fig|266128.3.peg.395"/>
<reference evidence="7 8" key="1">
    <citation type="submission" date="2015-05" db="EMBL/GenBank/DDBJ databases">
        <title>Genome sequencing and analysis of members of genus Stenotrophomonas.</title>
        <authorList>
            <person name="Patil P.P."/>
            <person name="Midha S."/>
            <person name="Patil P.B."/>
        </authorList>
    </citation>
    <scope>NUCLEOTIDE SEQUENCE [LARGE SCALE GENOMIC DNA]</scope>
    <source>
        <strain evidence="7 8">DSM 17805</strain>
    </source>
</reference>
<evidence type="ECO:0000259" key="6">
    <source>
        <dbReference type="Pfam" id="PF23914"/>
    </source>
</evidence>
<keyword evidence="4" id="KW-0472">Membrane</keyword>
<keyword evidence="1" id="KW-0677">Repeat</keyword>
<name>A0A0R0BX29_9GAMM</name>
<dbReference type="AlphaFoldDB" id="A0A0R0BX29"/>
<dbReference type="Pfam" id="PF23914">
    <property type="entry name" value="TPR_CcmH_CycH"/>
    <property type="match status" value="1"/>
</dbReference>
<dbReference type="EMBL" id="LDJH01000012">
    <property type="protein sequence ID" value="KRG58151.1"/>
    <property type="molecule type" value="Genomic_DNA"/>
</dbReference>
<feature type="transmembrane region" description="Helical" evidence="4">
    <location>
        <begin position="32"/>
        <end position="51"/>
    </location>
</feature>
<keyword evidence="4" id="KW-0812">Transmembrane</keyword>
<keyword evidence="2" id="KW-0201">Cytochrome c-type biogenesis</keyword>
<keyword evidence="4" id="KW-1133">Transmembrane helix</keyword>
<dbReference type="STRING" id="266128.ABB25_07630"/>
<evidence type="ECO:0000259" key="5">
    <source>
        <dbReference type="Pfam" id="PF23892"/>
    </source>
</evidence>
<evidence type="ECO:0000256" key="4">
    <source>
        <dbReference type="SAM" id="Phobius"/>
    </source>
</evidence>
<evidence type="ECO:0000256" key="3">
    <source>
        <dbReference type="ARBA" id="ARBA00022803"/>
    </source>
</evidence>
<dbReference type="Gene3D" id="1.25.40.10">
    <property type="entry name" value="Tetratricopeptide repeat domain"/>
    <property type="match status" value="1"/>
</dbReference>
<feature type="domain" description="Cytochrome c-type biogenesis protein H TPR" evidence="6">
    <location>
        <begin position="66"/>
        <end position="194"/>
    </location>
</feature>
<gene>
    <name evidence="7" type="ORF">ABB25_07630</name>
</gene>
<evidence type="ECO:0000313" key="7">
    <source>
        <dbReference type="EMBL" id="KRG58151.1"/>
    </source>
</evidence>
<evidence type="ECO:0000313" key="8">
    <source>
        <dbReference type="Proteomes" id="UP000051254"/>
    </source>
</evidence>
<sequence length="339" mass="35252">MVSLPLLLAALLGSLVGVLVAIPLWRQRHYRSSAALAAVLALACAGLYSLLGTPAAWQPAPATDSGAQDLADNTERLRQALQADPAQAEGWVLLARAEALLGNGEASAQAWQQALHHAPGQPALLVEAAQARADAHPQRQIDDTALAWLEQARRLDPQAQRALWLIGIAQRQRGQPAAAAQTWQQLLALLDADTAASVREQIAIARQAAGLPPLDASQATATPAPAALLTVALRLAPSAGGAPALAADTPVFIQVRDTLGSPMPVAAKRLRLADLPAQVSLDDRNSVMPGQPLSSHRQVQVSARIALGGSASRSDADIETAAVTVELPAAAPLPLELRP</sequence>
<keyword evidence="3" id="KW-0802">TPR repeat</keyword>
<evidence type="ECO:0000256" key="2">
    <source>
        <dbReference type="ARBA" id="ARBA00022748"/>
    </source>
</evidence>
<evidence type="ECO:0000256" key="1">
    <source>
        <dbReference type="ARBA" id="ARBA00022737"/>
    </source>
</evidence>
<dbReference type="InterPro" id="IPR051263">
    <property type="entry name" value="C-type_cytochrome_biogenesis"/>
</dbReference>
<dbReference type="InterPro" id="IPR056412">
    <property type="entry name" value="Ig_CycH"/>
</dbReference>
<feature type="domain" description="Cytochrome c-type biogenesis protein H Ig-like" evidence="5">
    <location>
        <begin position="230"/>
        <end position="333"/>
    </location>
</feature>
<protein>
    <submittedName>
        <fullName evidence="7">Uncharacterized protein</fullName>
    </submittedName>
</protein>
<dbReference type="PANTHER" id="PTHR47870">
    <property type="entry name" value="CYTOCHROME C-TYPE BIOGENESIS PROTEIN CCMH"/>
    <property type="match status" value="1"/>
</dbReference>